<feature type="transmembrane region" description="Helical" evidence="6">
    <location>
        <begin position="57"/>
        <end position="77"/>
    </location>
</feature>
<dbReference type="Pfam" id="PF01943">
    <property type="entry name" value="Polysacc_synt"/>
    <property type="match status" value="1"/>
</dbReference>
<feature type="transmembrane region" description="Helical" evidence="6">
    <location>
        <begin position="26"/>
        <end position="51"/>
    </location>
</feature>
<keyword evidence="2" id="KW-1003">Cell membrane</keyword>
<dbReference type="RefSeq" id="WP_318348716.1">
    <property type="nucleotide sequence ID" value="NZ_AP018694.1"/>
</dbReference>
<feature type="transmembrane region" description="Helical" evidence="6">
    <location>
        <begin position="141"/>
        <end position="167"/>
    </location>
</feature>
<keyword evidence="8" id="KW-1185">Reference proteome</keyword>
<comment type="subcellular location">
    <subcellularLocation>
        <location evidence="1">Cell membrane</location>
        <topology evidence="1">Multi-pass membrane protein</topology>
    </subcellularLocation>
</comment>
<proteinExistence type="predicted"/>
<evidence type="ECO:0000256" key="4">
    <source>
        <dbReference type="ARBA" id="ARBA00022989"/>
    </source>
</evidence>
<sequence length="455" mass="52110">MNRYIQIILNFFTKGHERSIKAKKNILASFLVKGLSIAISLVLVPLTINYINPSRYGIWLTVSSIVGWFVFFDIGLTQGLRNKFAEAKAKDNNELAQIYVSTTYAILAIIFFIVWIIFLIVNHFLNWANILNISESMRSEVSILVIIVFTYFCLQFVLKIISTLFLANQQPAKSSLIDVIGQLFSLIFIFILIKTTEGSLINLGVALCASPILVLVGANVFFFNGEFKKYRPSFTKIKFSYAKDLFNLGLIFFVIQIAGIIQFQTANIIIARNFGTADVTSYNIVLKYFGVLDMISVIFLMPFWSASTEAYLKNDIKWIKNAVKNYNRLNIIWVIISCVMFILSENVYRLWLGEGKVIIGFYLSFWGFLFINVKMFYGKYVYLLNGINALRLQFWACLISPLIYIAVAIMLITYFKMGVYALFVASIIANFNGYFLAPLQYHMVINKNKKGIWIK</sequence>
<protein>
    <submittedName>
        <fullName evidence="7">O-antigen flippase Wzx</fullName>
    </submittedName>
</protein>
<dbReference type="PANTHER" id="PTHR30250:SF11">
    <property type="entry name" value="O-ANTIGEN TRANSPORTER-RELATED"/>
    <property type="match status" value="1"/>
</dbReference>
<evidence type="ECO:0000256" key="3">
    <source>
        <dbReference type="ARBA" id="ARBA00022692"/>
    </source>
</evidence>
<dbReference type="AlphaFoldDB" id="A0A5K7SGB1"/>
<dbReference type="KEGG" id="anf:AQPE_4777"/>
<feature type="transmembrane region" description="Helical" evidence="6">
    <location>
        <begin position="355"/>
        <end position="373"/>
    </location>
</feature>
<feature type="transmembrane region" description="Helical" evidence="6">
    <location>
        <begin position="394"/>
        <end position="414"/>
    </location>
</feature>
<dbReference type="Proteomes" id="UP001193389">
    <property type="component" value="Chromosome"/>
</dbReference>
<feature type="transmembrane region" description="Helical" evidence="6">
    <location>
        <begin position="245"/>
        <end position="264"/>
    </location>
</feature>
<dbReference type="EMBL" id="AP018694">
    <property type="protein sequence ID" value="BBE20583.1"/>
    <property type="molecule type" value="Genomic_DNA"/>
</dbReference>
<name>A0A5K7SGB1_9BACT</name>
<feature type="transmembrane region" description="Helical" evidence="6">
    <location>
        <begin position="174"/>
        <end position="193"/>
    </location>
</feature>
<feature type="transmembrane region" description="Helical" evidence="6">
    <location>
        <begin position="420"/>
        <end position="439"/>
    </location>
</feature>
<feature type="transmembrane region" description="Helical" evidence="6">
    <location>
        <begin position="98"/>
        <end position="121"/>
    </location>
</feature>
<evidence type="ECO:0000256" key="5">
    <source>
        <dbReference type="ARBA" id="ARBA00023136"/>
    </source>
</evidence>
<dbReference type="InterPro" id="IPR050833">
    <property type="entry name" value="Poly_Biosynth_Transport"/>
</dbReference>
<feature type="transmembrane region" description="Helical" evidence="6">
    <location>
        <begin position="199"/>
        <end position="224"/>
    </location>
</feature>
<feature type="transmembrane region" description="Helical" evidence="6">
    <location>
        <begin position="284"/>
        <end position="304"/>
    </location>
</feature>
<keyword evidence="5 6" id="KW-0472">Membrane</keyword>
<accession>A0A5K7SGB1</accession>
<evidence type="ECO:0000256" key="2">
    <source>
        <dbReference type="ARBA" id="ARBA00022475"/>
    </source>
</evidence>
<dbReference type="PANTHER" id="PTHR30250">
    <property type="entry name" value="PST FAMILY PREDICTED COLANIC ACID TRANSPORTER"/>
    <property type="match status" value="1"/>
</dbReference>
<gene>
    <name evidence="7" type="ORF">AQPE_4777</name>
</gene>
<evidence type="ECO:0000313" key="7">
    <source>
        <dbReference type="EMBL" id="BBE20583.1"/>
    </source>
</evidence>
<evidence type="ECO:0000256" key="1">
    <source>
        <dbReference type="ARBA" id="ARBA00004651"/>
    </source>
</evidence>
<dbReference type="GO" id="GO:0005886">
    <property type="term" value="C:plasma membrane"/>
    <property type="evidence" value="ECO:0007669"/>
    <property type="project" value="UniProtKB-SubCell"/>
</dbReference>
<organism evidence="7 8">
    <name type="scientific">Aquipluma nitroreducens</name>
    <dbReference type="NCBI Taxonomy" id="2010828"/>
    <lineage>
        <taxon>Bacteria</taxon>
        <taxon>Pseudomonadati</taxon>
        <taxon>Bacteroidota</taxon>
        <taxon>Bacteroidia</taxon>
        <taxon>Marinilabiliales</taxon>
        <taxon>Prolixibacteraceae</taxon>
        <taxon>Aquipluma</taxon>
    </lineage>
</organism>
<reference evidence="7" key="1">
    <citation type="journal article" date="2020" name="Int. J. Syst. Evol. Microbiol.">
        <title>Aquipluma nitroreducens gen. nov. sp. nov., a novel facultatively anaerobic bacterium isolated from a freshwater lake.</title>
        <authorList>
            <person name="Watanabe M."/>
            <person name="Kojima H."/>
            <person name="Fukui M."/>
        </authorList>
    </citation>
    <scope>NUCLEOTIDE SEQUENCE</scope>
    <source>
        <strain evidence="7">MeG22</strain>
    </source>
</reference>
<evidence type="ECO:0000256" key="6">
    <source>
        <dbReference type="SAM" id="Phobius"/>
    </source>
</evidence>
<keyword evidence="4 6" id="KW-1133">Transmembrane helix</keyword>
<keyword evidence="3 6" id="KW-0812">Transmembrane</keyword>
<feature type="transmembrane region" description="Helical" evidence="6">
    <location>
        <begin position="325"/>
        <end position="343"/>
    </location>
</feature>
<evidence type="ECO:0000313" key="8">
    <source>
        <dbReference type="Proteomes" id="UP001193389"/>
    </source>
</evidence>
<dbReference type="InterPro" id="IPR002797">
    <property type="entry name" value="Polysacc_synth"/>
</dbReference>